<reference evidence="1" key="1">
    <citation type="submission" date="2022-04" db="EMBL/GenBank/DDBJ databases">
        <title>Jade perch genome.</title>
        <authorList>
            <person name="Chao B."/>
        </authorList>
    </citation>
    <scope>NUCLEOTIDE SEQUENCE</scope>
    <source>
        <strain evidence="1">CB-2022</strain>
    </source>
</reference>
<comment type="caution">
    <text evidence="1">The sequence shown here is derived from an EMBL/GenBank/DDBJ whole genome shotgun (WGS) entry which is preliminary data.</text>
</comment>
<dbReference type="Proteomes" id="UP000831701">
    <property type="component" value="Chromosome 7"/>
</dbReference>
<gene>
    <name evidence="1" type="ORF">L3Q82_007553</name>
</gene>
<name>A0ACB8WN91_9TELE</name>
<evidence type="ECO:0000313" key="2">
    <source>
        <dbReference type="Proteomes" id="UP000831701"/>
    </source>
</evidence>
<accession>A0ACB8WN91</accession>
<protein>
    <submittedName>
        <fullName evidence="1">Uncharacterized protein</fullName>
    </submittedName>
</protein>
<dbReference type="EMBL" id="CM041537">
    <property type="protein sequence ID" value="KAI3369303.1"/>
    <property type="molecule type" value="Genomic_DNA"/>
</dbReference>
<organism evidence="1 2">
    <name type="scientific">Scortum barcoo</name>
    <name type="common">barcoo grunter</name>
    <dbReference type="NCBI Taxonomy" id="214431"/>
    <lineage>
        <taxon>Eukaryota</taxon>
        <taxon>Metazoa</taxon>
        <taxon>Chordata</taxon>
        <taxon>Craniata</taxon>
        <taxon>Vertebrata</taxon>
        <taxon>Euteleostomi</taxon>
        <taxon>Actinopterygii</taxon>
        <taxon>Neopterygii</taxon>
        <taxon>Teleostei</taxon>
        <taxon>Neoteleostei</taxon>
        <taxon>Acanthomorphata</taxon>
        <taxon>Eupercaria</taxon>
        <taxon>Centrarchiformes</taxon>
        <taxon>Terapontoidei</taxon>
        <taxon>Terapontidae</taxon>
        <taxon>Scortum</taxon>
    </lineage>
</organism>
<keyword evidence="2" id="KW-1185">Reference proteome</keyword>
<proteinExistence type="predicted"/>
<sequence length="151" mass="16941">MYSSLWGVDVPHKLHWTPGETGYTAHIISTISEWSLAFSFISFFLTYIRDFQYNLLFFTVKELSCSFALLLVALVSDNRDLLEAMARATAQPEDLTAAEFKDWQRSADTHESKSHLSILGCQSHVCSGFQFSVDTGGIIRRGGAEKRPEGL</sequence>
<evidence type="ECO:0000313" key="1">
    <source>
        <dbReference type="EMBL" id="KAI3369303.1"/>
    </source>
</evidence>